<reference evidence="2" key="1">
    <citation type="submission" date="2007-10" db="EMBL/GenBank/DDBJ databases">
        <title>NEDO human cDNA sequencing project focused on splicing variants.</title>
        <authorList>
            <person name="Wakamatsu A."/>
            <person name="Yamamoto J."/>
            <person name="Kimura K."/>
            <person name="Ishii S."/>
            <person name="Watanabe K."/>
            <person name="Sugiyama A."/>
            <person name="Murakawa K."/>
            <person name="Kaida T."/>
            <person name="Tsuchiya K."/>
            <person name="Fukuzumi Y."/>
            <person name="Kumagai A."/>
            <person name="Oishi Y."/>
            <person name="Yamamoto S."/>
            <person name="Ono Y."/>
            <person name="Komori Y."/>
            <person name="Yamazaki M."/>
            <person name="Kisu Y."/>
            <person name="Nishikawa T."/>
            <person name="Sugano S."/>
            <person name="Nomura N."/>
            <person name="Isogai T."/>
        </authorList>
    </citation>
    <scope>NUCLEOTIDE SEQUENCE</scope>
    <source>
        <tissue evidence="2">Thalamus</tissue>
    </source>
</reference>
<keyword evidence="1" id="KW-0472">Membrane</keyword>
<proteinExistence type="evidence at transcript level"/>
<feature type="transmembrane region" description="Helical" evidence="1">
    <location>
        <begin position="23"/>
        <end position="43"/>
    </location>
</feature>
<accession>B7Z3M8</accession>
<evidence type="ECO:0000256" key="1">
    <source>
        <dbReference type="SAM" id="Phobius"/>
    </source>
</evidence>
<keyword evidence="1" id="KW-0812">Transmembrane</keyword>
<dbReference type="AlphaFoldDB" id="B7Z3M8"/>
<protein>
    <submittedName>
        <fullName evidence="2">cDNA FLJ51608</fullName>
    </submittedName>
</protein>
<organism evidence="2">
    <name type="scientific">Homo sapiens</name>
    <name type="common">Human</name>
    <dbReference type="NCBI Taxonomy" id="9606"/>
    <lineage>
        <taxon>Eukaryota</taxon>
        <taxon>Metazoa</taxon>
        <taxon>Chordata</taxon>
        <taxon>Craniata</taxon>
        <taxon>Vertebrata</taxon>
        <taxon>Euteleostomi</taxon>
        <taxon>Mammalia</taxon>
        <taxon>Eutheria</taxon>
        <taxon>Euarchontoglires</taxon>
        <taxon>Primates</taxon>
        <taxon>Haplorrhini</taxon>
        <taxon>Catarrhini</taxon>
        <taxon>Hominidae</taxon>
        <taxon>Homo</taxon>
    </lineage>
</organism>
<name>B7Z3M8_HUMAN</name>
<evidence type="ECO:0000313" key="2">
    <source>
        <dbReference type="EMBL" id="BAH12264.1"/>
    </source>
</evidence>
<keyword evidence="1" id="KW-1133">Transmembrane helix</keyword>
<dbReference type="EMBL" id="AK296132">
    <property type="protein sequence ID" value="BAH12264.1"/>
    <property type="molecule type" value="mRNA"/>
</dbReference>
<sequence>MELGLSSSAPCCCHVIGDSRHPPLNFCICILTMGMTIPSLVIVSEMLRGSCGMIGEPGGIGRPYYLSYCPKHHRHRLGQSFM</sequence>